<accession>A0A4P8YKQ4</accession>
<evidence type="ECO:0000313" key="2">
    <source>
        <dbReference type="Proteomes" id="UP000302163"/>
    </source>
</evidence>
<gene>
    <name evidence="1" type="ORF">FEM41_11695</name>
</gene>
<evidence type="ECO:0000313" key="1">
    <source>
        <dbReference type="EMBL" id="QCT20264.1"/>
    </source>
</evidence>
<organism evidence="1 2">
    <name type="scientific">Jejubacter calystegiae</name>
    <dbReference type="NCBI Taxonomy" id="2579935"/>
    <lineage>
        <taxon>Bacteria</taxon>
        <taxon>Pseudomonadati</taxon>
        <taxon>Pseudomonadota</taxon>
        <taxon>Gammaproteobacteria</taxon>
        <taxon>Enterobacterales</taxon>
        <taxon>Enterobacteriaceae</taxon>
        <taxon>Jejubacter</taxon>
    </lineage>
</organism>
<sequence length="73" mass="8319">MTDEKRAVAASIFGEALLELVIKNREVSRETLAMLIKEKAEHEQDEDKVLLYWKACSALLGYGENRAALYFVE</sequence>
<name>A0A4P8YKQ4_9ENTR</name>
<dbReference type="EMBL" id="CP040428">
    <property type="protein sequence ID" value="QCT20264.1"/>
    <property type="molecule type" value="Genomic_DNA"/>
</dbReference>
<dbReference type="OrthoDB" id="6522847at2"/>
<proteinExistence type="predicted"/>
<reference evidence="1 2" key="1">
    <citation type="submission" date="2019-05" db="EMBL/GenBank/DDBJ databases">
        <title>Complete genome sequence of Izhakiella calystegiae KSNA2, an endophyte isolated from beach morning glory (Calystegia soldanella).</title>
        <authorList>
            <person name="Jiang L."/>
            <person name="Jeong J.C."/>
            <person name="Kim C.Y."/>
            <person name="Kim D.H."/>
            <person name="Kim S.W."/>
            <person name="Lee j."/>
        </authorList>
    </citation>
    <scope>NUCLEOTIDE SEQUENCE [LARGE SCALE GENOMIC DNA]</scope>
    <source>
        <strain evidence="1 2">KSNA2</strain>
    </source>
</reference>
<dbReference type="KEGG" id="izh:FEM41_11695"/>
<dbReference type="RefSeq" id="WP_138096139.1">
    <property type="nucleotide sequence ID" value="NZ_CP040428.1"/>
</dbReference>
<keyword evidence="2" id="KW-1185">Reference proteome</keyword>
<dbReference type="Proteomes" id="UP000302163">
    <property type="component" value="Chromosome"/>
</dbReference>
<protein>
    <submittedName>
        <fullName evidence="1">DUF2767 domain-containing protein</fullName>
    </submittedName>
</protein>
<dbReference type="AlphaFoldDB" id="A0A4P8YKQ4"/>